<name>A0AAP5IFP2_9CYAN</name>
<keyword evidence="1" id="KW-0472">Membrane</keyword>
<organism evidence="2 3">
    <name type="scientific">Aetokthonos hydrillicola Thurmond2011</name>
    <dbReference type="NCBI Taxonomy" id="2712845"/>
    <lineage>
        <taxon>Bacteria</taxon>
        <taxon>Bacillati</taxon>
        <taxon>Cyanobacteriota</taxon>
        <taxon>Cyanophyceae</taxon>
        <taxon>Nostocales</taxon>
        <taxon>Hapalosiphonaceae</taxon>
        <taxon>Aetokthonos</taxon>
    </lineage>
</organism>
<reference evidence="3" key="1">
    <citation type="journal article" date="2021" name="Science">
        <title>Hunting the eagle killer: A cyanobacterial neurotoxin causes vacuolar myelinopathy.</title>
        <authorList>
            <person name="Breinlinger S."/>
            <person name="Phillips T.J."/>
            <person name="Haram B.N."/>
            <person name="Mares J."/>
            <person name="Martinez Yerena J.A."/>
            <person name="Hrouzek P."/>
            <person name="Sobotka R."/>
            <person name="Henderson W.M."/>
            <person name="Schmieder P."/>
            <person name="Williams S.M."/>
            <person name="Lauderdale J.D."/>
            <person name="Wilde H.D."/>
            <person name="Gerrin W."/>
            <person name="Kust A."/>
            <person name="Washington J.W."/>
            <person name="Wagner C."/>
            <person name="Geier B."/>
            <person name="Liebeke M."/>
            <person name="Enke H."/>
            <person name="Niedermeyer T.H.J."/>
            <person name="Wilde S.B."/>
        </authorList>
    </citation>
    <scope>NUCLEOTIDE SEQUENCE [LARGE SCALE GENOMIC DNA]</scope>
    <source>
        <strain evidence="3">Thurmond2011</strain>
    </source>
</reference>
<evidence type="ECO:0000313" key="3">
    <source>
        <dbReference type="Proteomes" id="UP000667802"/>
    </source>
</evidence>
<evidence type="ECO:0000256" key="1">
    <source>
        <dbReference type="SAM" id="Phobius"/>
    </source>
</evidence>
<keyword evidence="3" id="KW-1185">Reference proteome</keyword>
<sequence length="49" mass="5444">MEDDLTKTIAITLMSVGLAIILATAFKGLPFIDFRVYLEVTNNGNRNSR</sequence>
<dbReference type="Proteomes" id="UP000667802">
    <property type="component" value="Unassembled WGS sequence"/>
</dbReference>
<accession>A0AAP5IFP2</accession>
<comment type="caution">
    <text evidence="2">The sequence shown here is derived from an EMBL/GenBank/DDBJ whole genome shotgun (WGS) entry which is preliminary data.</text>
</comment>
<feature type="transmembrane region" description="Helical" evidence="1">
    <location>
        <begin position="6"/>
        <end position="26"/>
    </location>
</feature>
<proteinExistence type="predicted"/>
<keyword evidence="1" id="KW-0812">Transmembrane</keyword>
<evidence type="ECO:0000313" key="2">
    <source>
        <dbReference type="EMBL" id="MDR9900751.1"/>
    </source>
</evidence>
<protein>
    <submittedName>
        <fullName evidence="2">Uncharacterized protein</fullName>
    </submittedName>
</protein>
<keyword evidence="1" id="KW-1133">Transmembrane helix</keyword>
<dbReference type="EMBL" id="JAALHA020000038">
    <property type="protein sequence ID" value="MDR9900751.1"/>
    <property type="molecule type" value="Genomic_DNA"/>
</dbReference>
<dbReference type="AlphaFoldDB" id="A0AAP5IFP2"/>
<gene>
    <name evidence="2" type="ORF">G7B40_040405</name>
</gene>